<gene>
    <name evidence="1" type="ORF">LX70_00548</name>
</gene>
<reference evidence="1 2" key="1">
    <citation type="submission" date="2018-02" db="EMBL/GenBank/DDBJ databases">
        <title>Genomic Encyclopedia of Archaeal and Bacterial Type Strains, Phase II (KMG-II): from individual species to whole genera.</title>
        <authorList>
            <person name="Goeker M."/>
        </authorList>
    </citation>
    <scope>NUCLEOTIDE SEQUENCE [LARGE SCALE GENOMIC DNA]</scope>
    <source>
        <strain evidence="1 2">DSM 18921</strain>
    </source>
</reference>
<dbReference type="InterPro" id="IPR021880">
    <property type="entry name" value="DUF3489"/>
</dbReference>
<evidence type="ECO:0000313" key="2">
    <source>
        <dbReference type="Proteomes" id="UP000238338"/>
    </source>
</evidence>
<proteinExistence type="predicted"/>
<comment type="caution">
    <text evidence="1">The sequence shown here is derived from an EMBL/GenBank/DDBJ whole genome shotgun (WGS) entry which is preliminary data.</text>
</comment>
<sequence>MTDTKKITAAEHHLLVAFAHCENTPLNGAPMQAQQPSDLSTWVWLDDRKVGDMTTAQKKGVLASLVKKGFVTVTPDSEGDLIGWTDSGFALLKTILGQPLPALTVQKGAQEPVKGKPAKAAGAAPKTSRKPGADVILFLPADAQKEPRPGTKRAAIIDMLRKPAGTTVEEIAAATGWSRAVASSALYVDVKGSGWGVERREGRLHLLPEGVK</sequence>
<protein>
    <submittedName>
        <fullName evidence="1">Uncharacterized protein DUF3489</fullName>
    </submittedName>
</protein>
<evidence type="ECO:0000313" key="1">
    <source>
        <dbReference type="EMBL" id="PQV58735.1"/>
    </source>
</evidence>
<name>A0A2S8SD24_9RHOB</name>
<dbReference type="Proteomes" id="UP000238338">
    <property type="component" value="Unassembled WGS sequence"/>
</dbReference>
<keyword evidence="2" id="KW-1185">Reference proteome</keyword>
<accession>A0A2S8SD24</accession>
<dbReference type="RefSeq" id="WP_245884902.1">
    <property type="nucleotide sequence ID" value="NZ_PVEP01000001.1"/>
</dbReference>
<dbReference type="Pfam" id="PF11994">
    <property type="entry name" value="DUF3489"/>
    <property type="match status" value="1"/>
</dbReference>
<dbReference type="AlphaFoldDB" id="A0A2S8SD24"/>
<dbReference type="EMBL" id="PVEP01000001">
    <property type="protein sequence ID" value="PQV58735.1"/>
    <property type="molecule type" value="Genomic_DNA"/>
</dbReference>
<organism evidence="1 2">
    <name type="scientific">Albidovulum denitrificans</name>
    <dbReference type="NCBI Taxonomy" id="404881"/>
    <lineage>
        <taxon>Bacteria</taxon>
        <taxon>Pseudomonadati</taxon>
        <taxon>Pseudomonadota</taxon>
        <taxon>Alphaproteobacteria</taxon>
        <taxon>Rhodobacterales</taxon>
        <taxon>Paracoccaceae</taxon>
        <taxon>Albidovulum</taxon>
    </lineage>
</organism>